<organism evidence="1">
    <name type="scientific">Solanum lycopersicum</name>
    <name type="common">Tomato</name>
    <name type="synonym">Lycopersicon esculentum</name>
    <dbReference type="NCBI Taxonomy" id="4081"/>
    <lineage>
        <taxon>Eukaryota</taxon>
        <taxon>Viridiplantae</taxon>
        <taxon>Streptophyta</taxon>
        <taxon>Embryophyta</taxon>
        <taxon>Tracheophyta</taxon>
        <taxon>Spermatophyta</taxon>
        <taxon>Magnoliopsida</taxon>
        <taxon>eudicotyledons</taxon>
        <taxon>Gunneridae</taxon>
        <taxon>Pentapetalae</taxon>
        <taxon>asterids</taxon>
        <taxon>lamiids</taxon>
        <taxon>Solanales</taxon>
        <taxon>Solanaceae</taxon>
        <taxon>Solanoideae</taxon>
        <taxon>Solaneae</taxon>
        <taxon>Solanum</taxon>
        <taxon>Solanum subgen. Lycopersicon</taxon>
    </lineage>
</organism>
<dbReference type="PANTHER" id="PTHR33709">
    <property type="entry name" value="OSJNBA0035M09.9 PROTEIN"/>
    <property type="match status" value="1"/>
</dbReference>
<dbReference type="InterPro" id="IPR040339">
    <property type="entry name" value="At1g16860-like"/>
</dbReference>
<dbReference type="InParanoid" id="A0A3Q7J563"/>
<evidence type="ECO:0000313" key="2">
    <source>
        <dbReference type="Proteomes" id="UP000004994"/>
    </source>
</evidence>
<reference evidence="1" key="1">
    <citation type="journal article" date="2012" name="Nature">
        <title>The tomato genome sequence provides insights into fleshy fruit evolution.</title>
        <authorList>
            <consortium name="Tomato Genome Consortium"/>
        </authorList>
    </citation>
    <scope>NUCLEOTIDE SEQUENCE [LARGE SCALE GENOMIC DNA]</scope>
    <source>
        <strain evidence="1">cv. Heinz 1706</strain>
    </source>
</reference>
<dbReference type="PROSITE" id="PS51257">
    <property type="entry name" value="PROKAR_LIPOPROTEIN"/>
    <property type="match status" value="1"/>
</dbReference>
<evidence type="ECO:0000313" key="1">
    <source>
        <dbReference type="EnsemblPlants" id="Solyc12g017437.1.1"/>
    </source>
</evidence>
<proteinExistence type="predicted"/>
<dbReference type="PANTHER" id="PTHR33709:SF4">
    <property type="entry name" value="OS08G0230200 PROTEIN"/>
    <property type="match status" value="1"/>
</dbReference>
<dbReference type="AlphaFoldDB" id="A0A3Q7J563"/>
<dbReference type="EnsemblPlants" id="Solyc12g017437.1.1">
    <property type="protein sequence ID" value="Solyc12g017437.1.1"/>
    <property type="gene ID" value="Solyc12g017437.1"/>
</dbReference>
<dbReference type="STRING" id="4081.A0A3Q7J563"/>
<protein>
    <submittedName>
        <fullName evidence="1">Uncharacterized protein</fullName>
    </submittedName>
</protein>
<keyword evidence="2" id="KW-1185">Reference proteome</keyword>
<dbReference type="Gramene" id="Solyc12g017437.1.1">
    <property type="protein sequence ID" value="Solyc12g017437.1.1"/>
    <property type="gene ID" value="Solyc12g017437.1"/>
</dbReference>
<sequence length="71" mass="7731">MRVVQQNGNFMMIVSTPQPILTGCQSAKCILPASPEGIVLRCEDSSKIDRQHVDTRKSDTCVIIGGITKTL</sequence>
<accession>A0A3Q7J563</accession>
<name>A0A3Q7J563_SOLLC</name>
<dbReference type="Proteomes" id="UP000004994">
    <property type="component" value="Chromosome 12"/>
</dbReference>
<reference evidence="1" key="2">
    <citation type="submission" date="2019-01" db="UniProtKB">
        <authorList>
            <consortium name="EnsemblPlants"/>
        </authorList>
    </citation>
    <scope>IDENTIFICATION</scope>
    <source>
        <strain evidence="1">cv. Heinz 1706</strain>
    </source>
</reference>